<dbReference type="PANTHER" id="PTHR46888:SF13">
    <property type="entry name" value="RIBONUCLEASE H"/>
    <property type="match status" value="1"/>
</dbReference>
<evidence type="ECO:0000313" key="4">
    <source>
        <dbReference type="Proteomes" id="UP001174136"/>
    </source>
</evidence>
<dbReference type="Pfam" id="PF02023">
    <property type="entry name" value="SCAN"/>
    <property type="match status" value="1"/>
</dbReference>
<dbReference type="EMBL" id="JAOPHQ010005005">
    <property type="protein sequence ID" value="KAK0137070.1"/>
    <property type="molecule type" value="Genomic_DNA"/>
</dbReference>
<sequence>MFERTADTLKWPKKVLAVTFAMCVNWESPGGIYIVVTSWTVLDYDKVKAAVLRAFELPIGKSFAGIKSYTITLFLSLGREKEALFDRWCHASKVTEFEQLRELILLEEFKNCLSDRLATYINEQKALTLAAATVLADEYVLTRKDSFERTPVSERSSYSSWRKSNTPHSDKSSSSHSDNVPKMGHTINKCFTLKNKSQPPKSVVLIKSESLISASAEPVRTPDPEFQPFLMKGFCLFDRGGDSKVPVHIIRDTASNQSVILSMCCHFQINLPLNQMCSLEVLICDMWACRFITSILSQIWSRGCVKVGVRAQLPIEGVTLLLGNDLGWW</sequence>
<feature type="region of interest" description="Disordered" evidence="1">
    <location>
        <begin position="158"/>
        <end position="181"/>
    </location>
</feature>
<name>A0AA47MB82_MERPO</name>
<dbReference type="PANTHER" id="PTHR46888">
    <property type="entry name" value="ZINC KNUCKLE DOMAINCONTAINING PROTEIN-RELATED"/>
    <property type="match status" value="1"/>
</dbReference>
<dbReference type="InterPro" id="IPR003309">
    <property type="entry name" value="SCAN_dom"/>
</dbReference>
<evidence type="ECO:0000313" key="3">
    <source>
        <dbReference type="EMBL" id="KAK0137070.1"/>
    </source>
</evidence>
<dbReference type="Proteomes" id="UP001174136">
    <property type="component" value="Unassembled WGS sequence"/>
</dbReference>
<reference evidence="3" key="1">
    <citation type="journal article" date="2023" name="Front. Mar. Sci.">
        <title>A new Merluccius polli reference genome to investigate the effects of global change in West African waters.</title>
        <authorList>
            <person name="Mateo J.L."/>
            <person name="Blanco-Fernandez C."/>
            <person name="Garcia-Vazquez E."/>
            <person name="Machado-Schiaffino G."/>
        </authorList>
    </citation>
    <scope>NUCLEOTIDE SEQUENCE</scope>
    <source>
        <strain evidence="3">C29</strain>
        <tissue evidence="3">Fin</tissue>
    </source>
</reference>
<evidence type="ECO:0000256" key="1">
    <source>
        <dbReference type="SAM" id="MobiDB-lite"/>
    </source>
</evidence>
<gene>
    <name evidence="3" type="ORF">N1851_026732</name>
</gene>
<dbReference type="AlphaFoldDB" id="A0AA47MB82"/>
<feature type="compositionally biased region" description="Low complexity" evidence="1">
    <location>
        <begin position="158"/>
        <end position="167"/>
    </location>
</feature>
<accession>A0AA47MB82</accession>
<organism evidence="3 4">
    <name type="scientific">Merluccius polli</name>
    <name type="common">Benguela hake</name>
    <name type="synonym">Merluccius cadenati</name>
    <dbReference type="NCBI Taxonomy" id="89951"/>
    <lineage>
        <taxon>Eukaryota</taxon>
        <taxon>Metazoa</taxon>
        <taxon>Chordata</taxon>
        <taxon>Craniata</taxon>
        <taxon>Vertebrata</taxon>
        <taxon>Euteleostomi</taxon>
        <taxon>Actinopterygii</taxon>
        <taxon>Neopterygii</taxon>
        <taxon>Teleostei</taxon>
        <taxon>Neoteleostei</taxon>
        <taxon>Acanthomorphata</taxon>
        <taxon>Zeiogadaria</taxon>
        <taxon>Gadariae</taxon>
        <taxon>Gadiformes</taxon>
        <taxon>Gadoidei</taxon>
        <taxon>Merlucciidae</taxon>
        <taxon>Merluccius</taxon>
    </lineage>
</organism>
<comment type="caution">
    <text evidence="3">The sequence shown here is derived from an EMBL/GenBank/DDBJ whole genome shotgun (WGS) entry which is preliminary data.</text>
</comment>
<dbReference type="InterPro" id="IPR038269">
    <property type="entry name" value="SCAN_sf"/>
</dbReference>
<dbReference type="SUPFAM" id="SSF47353">
    <property type="entry name" value="Retrovirus capsid dimerization domain-like"/>
    <property type="match status" value="1"/>
</dbReference>
<proteinExistence type="predicted"/>
<dbReference type="Gene3D" id="1.10.4020.10">
    <property type="entry name" value="DNA breaking-rejoining enzymes"/>
    <property type="match status" value="1"/>
</dbReference>
<evidence type="ECO:0000259" key="2">
    <source>
        <dbReference type="Pfam" id="PF02023"/>
    </source>
</evidence>
<feature type="domain" description="SCAN box" evidence="2">
    <location>
        <begin position="81"/>
        <end position="145"/>
    </location>
</feature>
<keyword evidence="4" id="KW-1185">Reference proteome</keyword>
<protein>
    <recommendedName>
        <fullName evidence="2">SCAN box domain-containing protein</fullName>
    </recommendedName>
</protein>